<keyword evidence="18" id="KW-1185">Reference proteome</keyword>
<feature type="binding site" evidence="14">
    <location>
        <position position="214"/>
    </location>
    <ligand>
        <name>NADP(+)</name>
        <dbReference type="ChEBI" id="CHEBI:58349"/>
    </ligand>
</feature>
<keyword evidence="11" id="KW-0511">Multifunctional enzyme</keyword>
<evidence type="ECO:0000256" key="4">
    <source>
        <dbReference type="ARBA" id="ARBA00005259"/>
    </source>
</evidence>
<feature type="binding site" evidence="14">
    <location>
        <position position="306"/>
    </location>
    <ligand>
        <name>substrate</name>
    </ligand>
</feature>
<keyword evidence="9 12" id="KW-0521">NADP</keyword>
<proteinExistence type="inferred from homology"/>
<dbReference type="EMBL" id="ADMG01000037">
    <property type="protein sequence ID" value="EKB30596.1"/>
    <property type="molecule type" value="Genomic_DNA"/>
</dbReference>
<evidence type="ECO:0000313" key="17">
    <source>
        <dbReference type="EMBL" id="EKB30596.1"/>
    </source>
</evidence>
<reference evidence="17 18" key="1">
    <citation type="submission" date="2012-05" db="EMBL/GenBank/DDBJ databases">
        <title>The Genome Sequence of Sutterella wadsworthensis 2_1_59BFAA.</title>
        <authorList>
            <consortium name="The Broad Institute Genome Sequencing Platform"/>
            <person name="Earl A."/>
            <person name="Ward D."/>
            <person name="Feldgarden M."/>
            <person name="Gevers D."/>
            <person name="Daigneault M."/>
            <person name="Strauss J."/>
            <person name="Allen-Vercoe E."/>
            <person name="Walker B."/>
            <person name="Young S.K."/>
            <person name="Zeng Q."/>
            <person name="Gargeya S."/>
            <person name="Fitzgerald M."/>
            <person name="Haas B."/>
            <person name="Abouelleil A."/>
            <person name="Alvarado L."/>
            <person name="Arachchi H.M."/>
            <person name="Berlin A.M."/>
            <person name="Chapman S.B."/>
            <person name="Goldberg J."/>
            <person name="Griggs A."/>
            <person name="Gujja S."/>
            <person name="Hansen M."/>
            <person name="Howarth C."/>
            <person name="Imamovic A."/>
            <person name="Larimer J."/>
            <person name="McCowen C."/>
            <person name="Montmayeur A."/>
            <person name="Murphy C."/>
            <person name="Neiman D."/>
            <person name="Pearson M."/>
            <person name="Priest M."/>
            <person name="Roberts A."/>
            <person name="Saif S."/>
            <person name="Shea T."/>
            <person name="Sisk P."/>
            <person name="Sykes S."/>
            <person name="Wortman J."/>
            <person name="Nusbaum C."/>
            <person name="Birren B."/>
        </authorList>
    </citation>
    <scope>NUCLEOTIDE SEQUENCE [LARGE SCALE GENOMIC DNA]</scope>
    <source>
        <strain evidence="17 18">2_1_59BFAA</strain>
    </source>
</reference>
<dbReference type="EC" id="3.5.4.26" evidence="12"/>
<comment type="similarity">
    <text evidence="5 12">In the C-terminal section; belongs to the HTP reductase family.</text>
</comment>
<comment type="catalytic activity">
    <reaction evidence="12">
        <text>2,5-diamino-6-hydroxy-4-(5-phosphoribosylamino)-pyrimidine + H2O + H(+) = 5-amino-6-(5-phospho-D-ribosylamino)uracil + NH4(+)</text>
        <dbReference type="Rhea" id="RHEA:21868"/>
        <dbReference type="ChEBI" id="CHEBI:15377"/>
        <dbReference type="ChEBI" id="CHEBI:15378"/>
        <dbReference type="ChEBI" id="CHEBI:28938"/>
        <dbReference type="ChEBI" id="CHEBI:58453"/>
        <dbReference type="ChEBI" id="CHEBI:58614"/>
        <dbReference type="EC" id="3.5.4.26"/>
    </reaction>
</comment>
<evidence type="ECO:0000256" key="9">
    <source>
        <dbReference type="ARBA" id="ARBA00022857"/>
    </source>
</evidence>
<dbReference type="UniPathway" id="UPA00275">
    <property type="reaction ID" value="UER00401"/>
</dbReference>
<comment type="pathway">
    <text evidence="2 12">Cofactor biosynthesis; riboflavin biosynthesis; 5-amino-6-(D-ribitylamino)uracil from GTP: step 2/4.</text>
</comment>
<dbReference type="eggNOG" id="COG1985">
    <property type="taxonomic scope" value="Bacteria"/>
</dbReference>
<dbReference type="GO" id="GO:0008270">
    <property type="term" value="F:zinc ion binding"/>
    <property type="evidence" value="ECO:0007669"/>
    <property type="project" value="InterPro"/>
</dbReference>
<keyword evidence="10 12" id="KW-0560">Oxidoreductase</keyword>
<evidence type="ECO:0000259" key="16">
    <source>
        <dbReference type="PROSITE" id="PS51747"/>
    </source>
</evidence>
<dbReference type="SUPFAM" id="SSF53597">
    <property type="entry name" value="Dihydrofolate reductase-like"/>
    <property type="match status" value="1"/>
</dbReference>
<keyword evidence="7 12" id="KW-0479">Metal-binding</keyword>
<comment type="caution">
    <text evidence="17">The sequence shown here is derived from an EMBL/GenBank/DDBJ whole genome shotgun (WGS) entry which is preliminary data.</text>
</comment>
<dbReference type="eggNOG" id="COG0117">
    <property type="taxonomic scope" value="Bacteria"/>
</dbReference>
<dbReference type="InterPro" id="IPR050765">
    <property type="entry name" value="Riboflavin_Biosynth_HTPR"/>
</dbReference>
<dbReference type="Gene3D" id="3.40.430.10">
    <property type="entry name" value="Dihydrofolate Reductase, subunit A"/>
    <property type="match status" value="1"/>
</dbReference>
<comment type="cofactor">
    <cofactor evidence="12 15">
        <name>Zn(2+)</name>
        <dbReference type="ChEBI" id="CHEBI:29105"/>
    </cofactor>
    <text evidence="12 15">Binds 1 zinc ion.</text>
</comment>
<comment type="similarity">
    <text evidence="4 12">In the N-terminal section; belongs to the cytidine and deoxycytidylate deaminase family.</text>
</comment>
<sequence>MTECAVDEGRVKDDDFWMGLALEEAAKARRLSPPNPAVGAVIVRDGRVIGRGFTQQTGGPHAEVMALRDAAARGESVEGATIYVTLEPCSHWGRTPPCALAIVEHRIGRVVTSVADPNPQVAGRGLKMIRDAGIEVTEGVRSKEGWLSNRGFLTRMTTGRPWVRMKCAATLDGRTAFPDGRSQWITGPAAREDSQYWRAVSGAVVTGIGTVLADNPKMTVRLPDQVRFPFRVVVDPRLETPVGAEILKGGGTVLVCAQAGEEAEAALVAAGAEVLRLPDAAHPGRVDLGALLDELGRRQVNEVHLEAGAGLNGSFLSEGLVDEIVLYTAPCLFGSGMPVASVPLPEEPGLAHRWTIEDFTQIGADLRVILRR</sequence>
<dbReference type="GO" id="GO:0009231">
    <property type="term" value="P:riboflavin biosynthetic process"/>
    <property type="evidence" value="ECO:0007669"/>
    <property type="project" value="UniProtKB-UniPathway"/>
</dbReference>
<comment type="pathway">
    <text evidence="3 12">Cofactor biosynthesis; riboflavin biosynthesis; 5-amino-6-(D-ribitylamino)uracil from GTP: step 3/4.</text>
</comment>
<dbReference type="SUPFAM" id="SSF53927">
    <property type="entry name" value="Cytidine deaminase-like"/>
    <property type="match status" value="1"/>
</dbReference>
<feature type="binding site" evidence="14">
    <location>
        <position position="168"/>
    </location>
    <ligand>
        <name>NADP(+)</name>
        <dbReference type="ChEBI" id="CHEBI:58349"/>
    </ligand>
</feature>
<dbReference type="CDD" id="cd01284">
    <property type="entry name" value="Riboflavin_deaminase-reductase"/>
    <property type="match status" value="1"/>
</dbReference>
<dbReference type="AlphaFoldDB" id="K1JK69"/>
<dbReference type="GO" id="GO:0008703">
    <property type="term" value="F:5-amino-6-(5-phosphoribosylamino)uracil reductase activity"/>
    <property type="evidence" value="ECO:0007669"/>
    <property type="project" value="UniProtKB-EC"/>
</dbReference>
<dbReference type="InterPro" id="IPR016192">
    <property type="entry name" value="APOBEC/CMP_deaminase_Zn-bd"/>
</dbReference>
<organism evidence="17 18">
    <name type="scientific">Sutterella wadsworthensis 2_1_59BFAA</name>
    <dbReference type="NCBI Taxonomy" id="742823"/>
    <lineage>
        <taxon>Bacteria</taxon>
        <taxon>Pseudomonadati</taxon>
        <taxon>Pseudomonadota</taxon>
        <taxon>Betaproteobacteria</taxon>
        <taxon>Burkholderiales</taxon>
        <taxon>Sutterellaceae</taxon>
        <taxon>Sutterella</taxon>
    </lineage>
</organism>
<dbReference type="InterPro" id="IPR002125">
    <property type="entry name" value="CMP_dCMP_dom"/>
</dbReference>
<dbReference type="STRING" id="742823.HMPREF9465_01643"/>
<dbReference type="InterPro" id="IPR016193">
    <property type="entry name" value="Cytidine_deaminase-like"/>
</dbReference>
<keyword evidence="6 12" id="KW-0686">Riboflavin biosynthesis</keyword>
<feature type="binding site" evidence="14">
    <location>
        <position position="184"/>
    </location>
    <ligand>
        <name>NADP(+)</name>
        <dbReference type="ChEBI" id="CHEBI:58349"/>
    </ligand>
</feature>
<evidence type="ECO:0000256" key="12">
    <source>
        <dbReference type="PIRNR" id="PIRNR006769"/>
    </source>
</evidence>
<feature type="domain" description="CMP/dCMP-type deaminase" evidence="16">
    <location>
        <begin position="12"/>
        <end position="137"/>
    </location>
</feature>
<dbReference type="PANTHER" id="PTHR38011">
    <property type="entry name" value="DIHYDROFOLATE REDUCTASE FAMILY PROTEIN (AFU_ORTHOLOGUE AFUA_8G06820)"/>
    <property type="match status" value="1"/>
</dbReference>
<dbReference type="PATRIC" id="fig|742823.3.peg.1637"/>
<evidence type="ECO:0000256" key="14">
    <source>
        <dbReference type="PIRSR" id="PIRSR006769-2"/>
    </source>
</evidence>
<dbReference type="InterPro" id="IPR002734">
    <property type="entry name" value="RibDG_C"/>
</dbReference>
<evidence type="ECO:0000313" key="18">
    <source>
        <dbReference type="Proteomes" id="UP000005835"/>
    </source>
</evidence>
<feature type="binding site" evidence="15">
    <location>
        <position position="98"/>
    </location>
    <ligand>
        <name>Zn(2+)</name>
        <dbReference type="ChEBI" id="CHEBI:29105"/>
        <note>catalytic</note>
    </ligand>
</feature>
<evidence type="ECO:0000256" key="6">
    <source>
        <dbReference type="ARBA" id="ARBA00022619"/>
    </source>
</evidence>
<dbReference type="Pfam" id="PF01872">
    <property type="entry name" value="RibD_C"/>
    <property type="match status" value="1"/>
</dbReference>
<comment type="catalytic activity">
    <reaction evidence="12">
        <text>5-amino-6-(5-phospho-D-ribitylamino)uracil + NADP(+) = 5-amino-6-(5-phospho-D-ribosylamino)uracil + NADPH + H(+)</text>
        <dbReference type="Rhea" id="RHEA:17845"/>
        <dbReference type="ChEBI" id="CHEBI:15378"/>
        <dbReference type="ChEBI" id="CHEBI:57783"/>
        <dbReference type="ChEBI" id="CHEBI:58349"/>
        <dbReference type="ChEBI" id="CHEBI:58421"/>
        <dbReference type="ChEBI" id="CHEBI:58453"/>
        <dbReference type="EC" id="1.1.1.193"/>
    </reaction>
</comment>
<evidence type="ECO:0000256" key="11">
    <source>
        <dbReference type="ARBA" id="ARBA00023268"/>
    </source>
</evidence>
<comment type="function">
    <text evidence="1 12">Converts 2,5-diamino-6-(ribosylamino)-4(3h)-pyrimidinone 5'-phosphate into 5-amino-6-(ribosylamino)-2,4(1h,3h)-pyrimidinedione 5'-phosphate.</text>
</comment>
<dbReference type="PROSITE" id="PS00903">
    <property type="entry name" value="CYT_DCMP_DEAMINASES_1"/>
    <property type="match status" value="1"/>
</dbReference>
<feature type="binding site" evidence="14">
    <location>
        <position position="210"/>
    </location>
    <ligand>
        <name>NADP(+)</name>
        <dbReference type="ChEBI" id="CHEBI:58349"/>
    </ligand>
</feature>
<accession>K1JK69</accession>
<dbReference type="PIRSF" id="PIRSF006769">
    <property type="entry name" value="RibD"/>
    <property type="match status" value="1"/>
</dbReference>
<evidence type="ECO:0000256" key="1">
    <source>
        <dbReference type="ARBA" id="ARBA00002151"/>
    </source>
</evidence>
<dbReference type="PROSITE" id="PS51747">
    <property type="entry name" value="CYT_DCMP_DEAMINASES_2"/>
    <property type="match status" value="1"/>
</dbReference>
<dbReference type="EC" id="1.1.1.193" evidence="12"/>
<dbReference type="NCBIfam" id="TIGR00326">
    <property type="entry name" value="eubact_ribD"/>
    <property type="match status" value="1"/>
</dbReference>
<feature type="binding site" evidence="15">
    <location>
        <position position="61"/>
    </location>
    <ligand>
        <name>Zn(2+)</name>
        <dbReference type="ChEBI" id="CHEBI:29105"/>
        <note>catalytic</note>
    </ligand>
</feature>
<dbReference type="Proteomes" id="UP000005835">
    <property type="component" value="Unassembled WGS sequence"/>
</dbReference>
<evidence type="ECO:0000256" key="2">
    <source>
        <dbReference type="ARBA" id="ARBA00004882"/>
    </source>
</evidence>
<evidence type="ECO:0000256" key="3">
    <source>
        <dbReference type="ARBA" id="ARBA00004910"/>
    </source>
</evidence>
<evidence type="ECO:0000256" key="10">
    <source>
        <dbReference type="ARBA" id="ARBA00023002"/>
    </source>
</evidence>
<protein>
    <recommendedName>
        <fullName evidence="12">Riboflavin biosynthesis protein RibD</fullName>
    </recommendedName>
    <domain>
        <recommendedName>
            <fullName evidence="12">Diaminohydroxyphosphoribosylaminopyrimidine deaminase</fullName>
            <shortName evidence="12">DRAP deaminase</shortName>
            <ecNumber evidence="12">3.5.4.26</ecNumber>
        </recommendedName>
        <alternativeName>
            <fullName evidence="12">Riboflavin-specific deaminase</fullName>
        </alternativeName>
    </domain>
    <domain>
        <recommendedName>
            <fullName evidence="12">5-amino-6-(5-phosphoribosylamino)uracil reductase</fullName>
            <ecNumber evidence="12">1.1.1.193</ecNumber>
        </recommendedName>
        <alternativeName>
            <fullName evidence="12">HTP reductase</fullName>
        </alternativeName>
    </domain>
</protein>
<dbReference type="HOGENOM" id="CLU_036590_1_2_4"/>
<evidence type="ECO:0000256" key="15">
    <source>
        <dbReference type="PIRSR" id="PIRSR006769-3"/>
    </source>
</evidence>
<evidence type="ECO:0000256" key="13">
    <source>
        <dbReference type="PIRSR" id="PIRSR006769-1"/>
    </source>
</evidence>
<feature type="binding site" evidence="14">
    <location>
        <position position="221"/>
    </location>
    <ligand>
        <name>NADP(+)</name>
        <dbReference type="ChEBI" id="CHEBI:58349"/>
    </ligand>
</feature>
<feature type="binding site" evidence="14">
    <location>
        <begin position="308"/>
        <end position="314"/>
    </location>
    <ligand>
        <name>NADP(+)</name>
        <dbReference type="ChEBI" id="CHEBI:58349"/>
    </ligand>
</feature>
<evidence type="ECO:0000256" key="8">
    <source>
        <dbReference type="ARBA" id="ARBA00022833"/>
    </source>
</evidence>
<feature type="binding site" evidence="15">
    <location>
        <position position="89"/>
    </location>
    <ligand>
        <name>Zn(2+)</name>
        <dbReference type="ChEBI" id="CHEBI:29105"/>
        <note>catalytic</note>
    </ligand>
</feature>
<keyword evidence="8 12" id="KW-0862">Zinc</keyword>
<dbReference type="RefSeq" id="WP_005435924.1">
    <property type="nucleotide sequence ID" value="NZ_JH815518.1"/>
</dbReference>
<feature type="active site" description="Proton donor" evidence="13">
    <location>
        <position position="63"/>
    </location>
</feature>
<keyword evidence="12" id="KW-0378">Hydrolase</keyword>
<dbReference type="PANTHER" id="PTHR38011:SF7">
    <property type="entry name" value="2,5-DIAMINO-6-RIBOSYLAMINO-4(3H)-PYRIMIDINONE 5'-PHOSPHATE REDUCTASE"/>
    <property type="match status" value="1"/>
</dbReference>
<gene>
    <name evidence="17" type="ORF">HMPREF9465_01643</name>
</gene>
<dbReference type="InterPro" id="IPR024072">
    <property type="entry name" value="DHFR-like_dom_sf"/>
</dbReference>
<dbReference type="GO" id="GO:0050661">
    <property type="term" value="F:NADP binding"/>
    <property type="evidence" value="ECO:0007669"/>
    <property type="project" value="InterPro"/>
</dbReference>
<evidence type="ECO:0000256" key="5">
    <source>
        <dbReference type="ARBA" id="ARBA00007417"/>
    </source>
</evidence>
<dbReference type="Pfam" id="PF00383">
    <property type="entry name" value="dCMP_cyt_deam_1"/>
    <property type="match status" value="1"/>
</dbReference>
<dbReference type="GO" id="GO:0008835">
    <property type="term" value="F:diaminohydroxyphosphoribosylaminopyrimidine deaminase activity"/>
    <property type="evidence" value="ECO:0007669"/>
    <property type="project" value="UniProtKB-EC"/>
</dbReference>
<dbReference type="Gene3D" id="3.40.140.10">
    <property type="entry name" value="Cytidine Deaminase, domain 2"/>
    <property type="match status" value="1"/>
</dbReference>
<feature type="binding site" evidence="14">
    <location>
        <position position="198"/>
    </location>
    <ligand>
        <name>substrate</name>
    </ligand>
</feature>
<dbReference type="InterPro" id="IPR011549">
    <property type="entry name" value="RibD_C"/>
</dbReference>
<feature type="binding site" evidence="14">
    <location>
        <position position="182"/>
    </location>
    <ligand>
        <name>substrate</name>
    </ligand>
</feature>
<name>K1JK69_9BURK</name>
<dbReference type="InterPro" id="IPR004794">
    <property type="entry name" value="Eubact_RibD"/>
</dbReference>
<evidence type="ECO:0000256" key="7">
    <source>
        <dbReference type="ARBA" id="ARBA00022723"/>
    </source>
</evidence>
<dbReference type="NCBIfam" id="TIGR00227">
    <property type="entry name" value="ribD_Cterm"/>
    <property type="match status" value="1"/>
</dbReference>